<feature type="domain" description="Intraflagellar transport protein 52 C-terminal" evidence="1">
    <location>
        <begin position="376"/>
        <end position="427"/>
    </location>
</feature>
<dbReference type="AlphaFoldDB" id="A0AA35XA96"/>
<organism evidence="4 5">
    <name type="scientific">Geodia barretti</name>
    <name type="common">Barrett's horny sponge</name>
    <dbReference type="NCBI Taxonomy" id="519541"/>
    <lineage>
        <taxon>Eukaryota</taxon>
        <taxon>Metazoa</taxon>
        <taxon>Porifera</taxon>
        <taxon>Demospongiae</taxon>
        <taxon>Heteroscleromorpha</taxon>
        <taxon>Tetractinellida</taxon>
        <taxon>Astrophorina</taxon>
        <taxon>Geodiidae</taxon>
        <taxon>Geodia</taxon>
    </lineage>
</organism>
<evidence type="ECO:0000259" key="1">
    <source>
        <dbReference type="Pfam" id="PF21178"/>
    </source>
</evidence>
<evidence type="ECO:0000313" key="5">
    <source>
        <dbReference type="Proteomes" id="UP001174909"/>
    </source>
</evidence>
<evidence type="ECO:0000259" key="3">
    <source>
        <dbReference type="Pfam" id="PF23355"/>
    </source>
</evidence>
<protein>
    <submittedName>
        <fullName evidence="4">Intraflagellar transport protein 52 homolog</fullName>
    </submittedName>
</protein>
<dbReference type="GO" id="GO:0060271">
    <property type="term" value="P:cilium assembly"/>
    <property type="evidence" value="ECO:0007669"/>
    <property type="project" value="TreeGrafter"/>
</dbReference>
<dbReference type="Gene3D" id="6.10.250.2800">
    <property type="match status" value="1"/>
</dbReference>
<dbReference type="PANTHER" id="PTHR12969:SF7">
    <property type="entry name" value="INTRAFLAGELLAR TRANSPORT PROTEIN 52 HOMOLOG"/>
    <property type="match status" value="1"/>
</dbReference>
<name>A0AA35XA96_GEOBA</name>
<feature type="domain" description="IFT52 central" evidence="2">
    <location>
        <begin position="286"/>
        <end position="365"/>
    </location>
</feature>
<keyword evidence="5" id="KW-1185">Reference proteome</keyword>
<evidence type="ECO:0000259" key="2">
    <source>
        <dbReference type="Pfam" id="PF23352"/>
    </source>
</evidence>
<dbReference type="GO" id="GO:0030992">
    <property type="term" value="C:intraciliary transport particle B"/>
    <property type="evidence" value="ECO:0007669"/>
    <property type="project" value="TreeGrafter"/>
</dbReference>
<dbReference type="Proteomes" id="UP001174909">
    <property type="component" value="Unassembled WGS sequence"/>
</dbReference>
<dbReference type="GO" id="GO:0042073">
    <property type="term" value="P:intraciliary transport"/>
    <property type="evidence" value="ECO:0007669"/>
    <property type="project" value="TreeGrafter"/>
</dbReference>
<reference evidence="4" key="1">
    <citation type="submission" date="2023-03" db="EMBL/GenBank/DDBJ databases">
        <authorList>
            <person name="Steffen K."/>
            <person name="Cardenas P."/>
        </authorList>
    </citation>
    <scope>NUCLEOTIDE SEQUENCE</scope>
</reference>
<dbReference type="EMBL" id="CASHTH010003325">
    <property type="protein sequence ID" value="CAI8043422.1"/>
    <property type="molecule type" value="Genomic_DNA"/>
</dbReference>
<dbReference type="Pfam" id="PF23355">
    <property type="entry name" value="IFT52_GIFT"/>
    <property type="match status" value="1"/>
</dbReference>
<dbReference type="Pfam" id="PF21178">
    <property type="entry name" value="Itf52_C"/>
    <property type="match status" value="1"/>
</dbReference>
<dbReference type="InterPro" id="IPR039975">
    <property type="entry name" value="IFT52"/>
</dbReference>
<dbReference type="InterPro" id="IPR055460">
    <property type="entry name" value="IFT52_central"/>
</dbReference>
<dbReference type="GO" id="GO:0005929">
    <property type="term" value="C:cilium"/>
    <property type="evidence" value="ECO:0007669"/>
    <property type="project" value="TreeGrafter"/>
</dbReference>
<gene>
    <name evidence="4" type="ORF">GBAR_LOCUS24079</name>
</gene>
<accession>A0AA35XA96</accession>
<evidence type="ECO:0000313" key="4">
    <source>
        <dbReference type="EMBL" id="CAI8043422.1"/>
    </source>
</evidence>
<dbReference type="GO" id="GO:0005814">
    <property type="term" value="C:centriole"/>
    <property type="evidence" value="ECO:0007669"/>
    <property type="project" value="TreeGrafter"/>
</dbReference>
<dbReference type="Pfam" id="PF23352">
    <property type="entry name" value="IFT52_central"/>
    <property type="match status" value="1"/>
</dbReference>
<sequence>MPDERSSPMATTAAVSQNILFSEAKKELFSPSSGYRSLQARLKAHWSVGVIRDEVTLEKVGGARMVVFGCPRDKFSVAEFTALRSYLEGGGSVVVMLGEGGETKLGTNVNFLLEEFGIALNSDSVTRTAYHKFHHPKEALVTNGVLNRELGRAAGKSDHTHSDSVNTTLSQKSLSFVYPFGGTLTVQKPAVSLLSSGSTSYPLCRPVAAFCHSKWVQSLQNGRGRLLVLGSAHLFSDQYLDKEENGRLQEVLWQLMTSDDITLNAIDAEDPEVSDYHFLPETGQAAERVQSCLQESEEVPREFSSLIDHSLFRMDMSVLPDCLQAYTDLGLKHETLTLIQPTFETPLPPLQPALFPPSLHEPPPPSLDLFDLDQEFSSERTRIAQITNKCSDEDLEYYVRQCGDIMGVSSRLPSDKRTAKHILEHVLTQVAEFKKSTQT</sequence>
<dbReference type="CDD" id="cd23683">
    <property type="entry name" value="IFT52_CTD"/>
    <property type="match status" value="1"/>
</dbReference>
<comment type="caution">
    <text evidence="4">The sequence shown here is derived from an EMBL/GenBank/DDBJ whole genome shotgun (WGS) entry which is preliminary data.</text>
</comment>
<proteinExistence type="predicted"/>
<dbReference type="PANTHER" id="PTHR12969">
    <property type="entry name" value="NGD5/OSM-6/IFT52"/>
    <property type="match status" value="1"/>
</dbReference>
<feature type="domain" description="IFT52 GIFT" evidence="3">
    <location>
        <begin position="19"/>
        <end position="269"/>
    </location>
</feature>
<dbReference type="InterPro" id="IPR055458">
    <property type="entry name" value="IFT52_GIFT"/>
</dbReference>
<dbReference type="InterPro" id="IPR048643">
    <property type="entry name" value="Itf52_C"/>
</dbReference>